<sequence>MLQNEDCKSSKDCRTYVSRLQAILQWVNAITAVEKDIMLGIIPSQGFVIRSISWSKCCWQKQDEAGVILTDEQNDFLVADASRMEEIEELNQLLEASLKHDIELCVLLNHECVDKSLQDELKQVKKKSLEIQEGLKARIKILDKDVQRCEKQSVDFELKFQHEKKNINGDTFEE</sequence>
<reference evidence="1" key="1">
    <citation type="journal article" date="2022" name="Int. J. Mol. Sci.">
        <title>Draft Genome of Tanacetum Coccineum: Genomic Comparison of Closely Related Tanacetum-Family Plants.</title>
        <authorList>
            <person name="Yamashiro T."/>
            <person name="Shiraishi A."/>
            <person name="Nakayama K."/>
            <person name="Satake H."/>
        </authorList>
    </citation>
    <scope>NUCLEOTIDE SEQUENCE</scope>
</reference>
<comment type="caution">
    <text evidence="1">The sequence shown here is derived from an EMBL/GenBank/DDBJ whole genome shotgun (WGS) entry which is preliminary data.</text>
</comment>
<reference evidence="1" key="2">
    <citation type="submission" date="2022-01" db="EMBL/GenBank/DDBJ databases">
        <authorList>
            <person name="Yamashiro T."/>
            <person name="Shiraishi A."/>
            <person name="Satake H."/>
            <person name="Nakayama K."/>
        </authorList>
    </citation>
    <scope>NUCLEOTIDE SEQUENCE</scope>
</reference>
<evidence type="ECO:0000313" key="2">
    <source>
        <dbReference type="Proteomes" id="UP001151760"/>
    </source>
</evidence>
<gene>
    <name evidence="1" type="ORF">Tco_1123783</name>
</gene>
<name>A0ABQ5J7A8_9ASTR</name>
<dbReference type="Proteomes" id="UP001151760">
    <property type="component" value="Unassembled WGS sequence"/>
</dbReference>
<proteinExistence type="predicted"/>
<protein>
    <submittedName>
        <fullName evidence="1">Uncharacterized protein</fullName>
    </submittedName>
</protein>
<evidence type="ECO:0000313" key="1">
    <source>
        <dbReference type="EMBL" id="GJU07353.1"/>
    </source>
</evidence>
<organism evidence="1 2">
    <name type="scientific">Tanacetum coccineum</name>
    <dbReference type="NCBI Taxonomy" id="301880"/>
    <lineage>
        <taxon>Eukaryota</taxon>
        <taxon>Viridiplantae</taxon>
        <taxon>Streptophyta</taxon>
        <taxon>Embryophyta</taxon>
        <taxon>Tracheophyta</taxon>
        <taxon>Spermatophyta</taxon>
        <taxon>Magnoliopsida</taxon>
        <taxon>eudicotyledons</taxon>
        <taxon>Gunneridae</taxon>
        <taxon>Pentapetalae</taxon>
        <taxon>asterids</taxon>
        <taxon>campanulids</taxon>
        <taxon>Asterales</taxon>
        <taxon>Asteraceae</taxon>
        <taxon>Asteroideae</taxon>
        <taxon>Anthemideae</taxon>
        <taxon>Anthemidinae</taxon>
        <taxon>Tanacetum</taxon>
    </lineage>
</organism>
<dbReference type="EMBL" id="BQNB010021530">
    <property type="protein sequence ID" value="GJU07353.1"/>
    <property type="molecule type" value="Genomic_DNA"/>
</dbReference>
<accession>A0ABQ5J7A8</accession>
<keyword evidence="2" id="KW-1185">Reference proteome</keyword>